<accession>Q2CHU3</accession>
<feature type="transmembrane region" description="Helical" evidence="1">
    <location>
        <begin position="372"/>
        <end position="392"/>
    </location>
</feature>
<dbReference type="InterPro" id="IPR032809">
    <property type="entry name" value="Put_HupE_UreJ"/>
</dbReference>
<comment type="caution">
    <text evidence="2">The sequence shown here is derived from an EMBL/GenBank/DDBJ whole genome shotgun (WGS) entry which is preliminary data.</text>
</comment>
<keyword evidence="3" id="KW-1185">Reference proteome</keyword>
<proteinExistence type="predicted"/>
<dbReference type="HOGENOM" id="CLU_043645_3_1_5"/>
<feature type="transmembrane region" description="Helical" evidence="1">
    <location>
        <begin position="219"/>
        <end position="242"/>
    </location>
</feature>
<dbReference type="eggNOG" id="COG2370">
    <property type="taxonomic scope" value="Bacteria"/>
</dbReference>
<feature type="transmembrane region" description="Helical" evidence="1">
    <location>
        <begin position="317"/>
        <end position="334"/>
    </location>
</feature>
<dbReference type="AlphaFoldDB" id="Q2CHU3"/>
<feature type="transmembrane region" description="Helical" evidence="1">
    <location>
        <begin position="399"/>
        <end position="421"/>
    </location>
</feature>
<gene>
    <name evidence="2" type="ORF">OG2516_02154</name>
</gene>
<evidence type="ECO:0000256" key="1">
    <source>
        <dbReference type="SAM" id="Phobius"/>
    </source>
</evidence>
<dbReference type="Proteomes" id="UP000003635">
    <property type="component" value="Unassembled WGS sequence"/>
</dbReference>
<evidence type="ECO:0000313" key="3">
    <source>
        <dbReference type="Proteomes" id="UP000003635"/>
    </source>
</evidence>
<dbReference type="Pfam" id="PF13795">
    <property type="entry name" value="HupE_UreJ_2"/>
    <property type="match status" value="1"/>
</dbReference>
<keyword evidence="1" id="KW-0472">Membrane</keyword>
<dbReference type="EMBL" id="AAOT01000005">
    <property type="protein sequence ID" value="EAR52201.1"/>
    <property type="molecule type" value="Genomic_DNA"/>
</dbReference>
<dbReference type="STRING" id="314256.OG2516_02154"/>
<reference evidence="2 3" key="1">
    <citation type="journal article" date="2010" name="J. Bacteriol.">
        <title>Genome sequences of Oceanicola granulosus HTCC2516(T) and Oceanicola batsensis HTCC2597(TDelta).</title>
        <authorList>
            <person name="Thrash J.C."/>
            <person name="Cho J.C."/>
            <person name="Vergin K.L."/>
            <person name="Giovannoni S.J."/>
        </authorList>
    </citation>
    <scope>NUCLEOTIDE SEQUENCE [LARGE SCALE GENOMIC DNA]</scope>
    <source>
        <strain evidence="3">ATCC BAA-861 / DSM 15982 / KCTC 12143 / HTCC2516</strain>
    </source>
</reference>
<keyword evidence="1" id="KW-0812">Transmembrane</keyword>
<feature type="transmembrane region" description="Helical" evidence="1">
    <location>
        <begin position="194"/>
        <end position="212"/>
    </location>
</feature>
<name>Q2CHU3_OCEGH</name>
<keyword evidence="1" id="KW-1133">Transmembrane helix</keyword>
<evidence type="ECO:0000313" key="2">
    <source>
        <dbReference type="EMBL" id="EAR52201.1"/>
    </source>
</evidence>
<protein>
    <submittedName>
        <fullName evidence="2">Membrane protein, putative</fullName>
    </submittedName>
</protein>
<feature type="transmembrane region" description="Helical" evidence="1">
    <location>
        <begin position="278"/>
        <end position="297"/>
    </location>
</feature>
<feature type="transmembrane region" description="Helical" evidence="1">
    <location>
        <begin position="248"/>
        <end position="266"/>
    </location>
</feature>
<sequence>MLAMWLMLAGGAARAHEVMPAIADMTRQGDELVFEVAANVESFLAGIDLAAVEDTDAAPEAQDYDRLRALPPEALEAQVAEFWPRMADLIEVRADGAALPLELVAVETDEVGDVELVRDTRLTFTAALPPGAESVEVGWAPRLGALVLRQQGVEAPWDGYLEPGATSPPIALAGGGQASGWGALLAYIPVGIDHIVPLGLDHILFVLGLFFLSTRLGPLLWQVSAFTLAHTITLAAAALGYVTVPASVVEPIIAASIVYVAVENILRGGQLTPWRPAVVFGFGLLHGLGFASVLGAFGLPEGSFLPALIGFNIGVELGQLAVIAVAWLICRAAMLRGGEGARGMAALYLAVGIVVLPALAVPMAGLGPEMQAAWQPLLLGAGVLFAFSAIALSVRAVGAWEMAVAMPASALIGLVGAWWVVERVFL</sequence>
<organism evidence="2 3">
    <name type="scientific">Oceanicola granulosus (strain ATCC BAA-861 / DSM 15982 / KCTC 12143 / HTCC2516)</name>
    <dbReference type="NCBI Taxonomy" id="314256"/>
    <lineage>
        <taxon>Bacteria</taxon>
        <taxon>Pseudomonadati</taxon>
        <taxon>Pseudomonadota</taxon>
        <taxon>Alphaproteobacteria</taxon>
        <taxon>Rhodobacterales</taxon>
        <taxon>Roseobacteraceae</taxon>
        <taxon>Oceanicola</taxon>
    </lineage>
</organism>
<feature type="transmembrane region" description="Helical" evidence="1">
    <location>
        <begin position="346"/>
        <end position="366"/>
    </location>
</feature>